<comment type="subcellular location">
    <subcellularLocation>
        <location evidence="1">Cell outer membrane</location>
    </subcellularLocation>
</comment>
<evidence type="ECO:0000256" key="1">
    <source>
        <dbReference type="ARBA" id="ARBA00004442"/>
    </source>
</evidence>
<protein>
    <submittedName>
        <fullName evidence="5">CarboxypepD_reg-like domain-containing protein</fullName>
    </submittedName>
</protein>
<dbReference type="InterPro" id="IPR008969">
    <property type="entry name" value="CarboxyPept-like_regulatory"/>
</dbReference>
<dbReference type="OrthoDB" id="1453181at2"/>
<evidence type="ECO:0000256" key="2">
    <source>
        <dbReference type="ARBA" id="ARBA00023136"/>
    </source>
</evidence>
<accession>A0A1H5J9I3</accession>
<keyword evidence="6" id="KW-1185">Reference proteome</keyword>
<dbReference type="EMBL" id="FNUG01000001">
    <property type="protein sequence ID" value="SEE48268.1"/>
    <property type="molecule type" value="Genomic_DNA"/>
</dbReference>
<name>A0A1H5J9I3_9FLAO</name>
<dbReference type="AlphaFoldDB" id="A0A1H5J9I3"/>
<dbReference type="Gene3D" id="2.60.40.1120">
    <property type="entry name" value="Carboxypeptidase-like, regulatory domain"/>
    <property type="match status" value="1"/>
</dbReference>
<gene>
    <name evidence="5" type="ORF">SAMN04488034_101649</name>
</gene>
<dbReference type="Pfam" id="PF13715">
    <property type="entry name" value="CarbopepD_reg_2"/>
    <property type="match status" value="1"/>
</dbReference>
<reference evidence="5 6" key="1">
    <citation type="submission" date="2016-10" db="EMBL/GenBank/DDBJ databases">
        <authorList>
            <person name="de Groot N.N."/>
        </authorList>
    </citation>
    <scope>NUCLEOTIDE SEQUENCE [LARGE SCALE GENOMIC DNA]</scope>
    <source>
        <strain evidence="5 6">DSM 23553</strain>
    </source>
</reference>
<proteinExistence type="predicted"/>
<dbReference type="Proteomes" id="UP000199448">
    <property type="component" value="Unassembled WGS sequence"/>
</dbReference>
<dbReference type="RefSeq" id="WP_093111648.1">
    <property type="nucleotide sequence ID" value="NZ_FNGG01000001.1"/>
</dbReference>
<evidence type="ECO:0000256" key="3">
    <source>
        <dbReference type="ARBA" id="ARBA00023237"/>
    </source>
</evidence>
<organism evidence="5 6">
    <name type="scientific">Salinimicrobium catena</name>
    <dbReference type="NCBI Taxonomy" id="390640"/>
    <lineage>
        <taxon>Bacteria</taxon>
        <taxon>Pseudomonadati</taxon>
        <taxon>Bacteroidota</taxon>
        <taxon>Flavobacteriia</taxon>
        <taxon>Flavobacteriales</taxon>
        <taxon>Flavobacteriaceae</taxon>
        <taxon>Salinimicrobium</taxon>
    </lineage>
</organism>
<feature type="chain" id="PRO_5011604755" evidence="4">
    <location>
        <begin position="25"/>
        <end position="938"/>
    </location>
</feature>
<evidence type="ECO:0000256" key="4">
    <source>
        <dbReference type="SAM" id="SignalP"/>
    </source>
</evidence>
<keyword evidence="2" id="KW-0472">Membrane</keyword>
<feature type="signal peptide" evidence="4">
    <location>
        <begin position="1"/>
        <end position="24"/>
    </location>
</feature>
<evidence type="ECO:0000313" key="5">
    <source>
        <dbReference type="EMBL" id="SEE48268.1"/>
    </source>
</evidence>
<keyword evidence="4" id="KW-0732">Signal</keyword>
<dbReference type="SUPFAM" id="SSF49464">
    <property type="entry name" value="Carboxypeptidase regulatory domain-like"/>
    <property type="match status" value="1"/>
</dbReference>
<dbReference type="GO" id="GO:0009279">
    <property type="term" value="C:cell outer membrane"/>
    <property type="evidence" value="ECO:0007669"/>
    <property type="project" value="UniProtKB-SubCell"/>
</dbReference>
<dbReference type="InterPro" id="IPR036942">
    <property type="entry name" value="Beta-barrel_TonB_sf"/>
</dbReference>
<evidence type="ECO:0000313" key="6">
    <source>
        <dbReference type="Proteomes" id="UP000199448"/>
    </source>
</evidence>
<sequence length="938" mass="105872">MDKFLQVRRELLLLLSFYSFTASAQTASLEGRVLDEQTSKPVPGVLVKITGTAFLKETDAEGHFSFSGNLPLGEQLLEFSRSTYFTKRYPVIISEEQKNLKTIYLKPDLLEVQQQTAVISLSDQELDEEDGGYVNVSGLLQASRDIFLNAAAFDFSPAFFRPRGYDSQYSTLLINGVEMNKFFNGRPQWSNWGGLNDVQRNQVFSRGLDPSDVAFGSIAGTTNIIMRASEYAPGGKISLAAANRAYSGRLMGSYHTGMNEAGWAFSVSVARRFAEESYIEGSIYDANSFFASVEKKFSEAHSLNFTGFYTPNIRGKNSPNTREVYDLKGNRYNSYWGLQEGEIRNSRIRKIQEPVFMLNHIWKFSDRTSLNTNLAYQFGKVGNSRIDYGGSRLVTGPNGEEIFVGGGSNPDPAYYQKMPSYFLQNTTDPDYRSAYLAQEDFLADGQLDWQALYLANQTSMAAGGNALYVLYEDRSDDRQLSASSILLSELNTHLTLNAALNFRVLESDNFANVLDLFGVQAWLDVDSFSEGSEAQNNLLTPNRLVGEDDRFKYSYELSAETVDSFAQLQYFSKTVDSYVGAEAFYTRYLRNGLYQNGNFPENSLGKSELLDFWNYGIKSGLVYKFSGRHILDLDVGYFTKPPTLQNSFSNSRQNNLVVQNLESENVTSIDLGYIFRSSFLKGRITGFYGNFQDGTELSFYFADGISGLGRGNTTAFVQEVLTGIDRRHLGVEFGFEVPVTSTLKLKAAGSIGEYIYSSNPRLYLTSDDFTETRELGKSFLRNYHVPGGPQRVGQIGFEYRDPDYWWIASTFNYFSHAFIDVAPLTRTKNFVTDADELPIVDYDPGTAKNLLQQEQLDDYTLLNLVGGKSWRLKDKYVGVFFSINNLLDSEYVTGGYEQSRNVNYTLLKEDRERENALFGPKYWFGLGTTYYAHVYLRF</sequence>
<dbReference type="STRING" id="390640.SAMN04488034_101649"/>
<dbReference type="SUPFAM" id="SSF56935">
    <property type="entry name" value="Porins"/>
    <property type="match status" value="1"/>
</dbReference>
<keyword evidence="3" id="KW-0998">Cell outer membrane</keyword>
<dbReference type="Gene3D" id="2.40.170.20">
    <property type="entry name" value="TonB-dependent receptor, beta-barrel domain"/>
    <property type="match status" value="1"/>
</dbReference>